<evidence type="ECO:0008006" key="4">
    <source>
        <dbReference type="Google" id="ProtNLM"/>
    </source>
</evidence>
<evidence type="ECO:0000313" key="2">
    <source>
        <dbReference type="EMBL" id="SJL15203.1"/>
    </source>
</evidence>
<organism evidence="2 3">
    <name type="scientific">Armillaria ostoyae</name>
    <name type="common">Armillaria root rot fungus</name>
    <dbReference type="NCBI Taxonomy" id="47428"/>
    <lineage>
        <taxon>Eukaryota</taxon>
        <taxon>Fungi</taxon>
        <taxon>Dikarya</taxon>
        <taxon>Basidiomycota</taxon>
        <taxon>Agaricomycotina</taxon>
        <taxon>Agaricomycetes</taxon>
        <taxon>Agaricomycetidae</taxon>
        <taxon>Agaricales</taxon>
        <taxon>Marasmiineae</taxon>
        <taxon>Physalacriaceae</taxon>
        <taxon>Armillaria</taxon>
    </lineage>
</organism>
<dbReference type="AlphaFoldDB" id="A0A284S2E7"/>
<evidence type="ECO:0000313" key="3">
    <source>
        <dbReference type="Proteomes" id="UP000219338"/>
    </source>
</evidence>
<gene>
    <name evidence="2" type="ORF">ARMOST_18689</name>
</gene>
<dbReference type="Proteomes" id="UP000219338">
    <property type="component" value="Unassembled WGS sequence"/>
</dbReference>
<reference evidence="3" key="1">
    <citation type="journal article" date="2017" name="Nat. Ecol. Evol.">
        <title>Genome expansion and lineage-specific genetic innovations in the forest pathogenic fungi Armillaria.</title>
        <authorList>
            <person name="Sipos G."/>
            <person name="Prasanna A.N."/>
            <person name="Walter M.C."/>
            <person name="O'Connor E."/>
            <person name="Balint B."/>
            <person name="Krizsan K."/>
            <person name="Kiss B."/>
            <person name="Hess J."/>
            <person name="Varga T."/>
            <person name="Slot J."/>
            <person name="Riley R."/>
            <person name="Boka B."/>
            <person name="Rigling D."/>
            <person name="Barry K."/>
            <person name="Lee J."/>
            <person name="Mihaltcheva S."/>
            <person name="LaButti K."/>
            <person name="Lipzen A."/>
            <person name="Waldron R."/>
            <person name="Moloney N.M."/>
            <person name="Sperisen C."/>
            <person name="Kredics L."/>
            <person name="Vagvoelgyi C."/>
            <person name="Patrignani A."/>
            <person name="Fitzpatrick D."/>
            <person name="Nagy I."/>
            <person name="Doyle S."/>
            <person name="Anderson J.B."/>
            <person name="Grigoriev I.V."/>
            <person name="Gueldener U."/>
            <person name="Muensterkoetter M."/>
            <person name="Nagy L.G."/>
        </authorList>
    </citation>
    <scope>NUCLEOTIDE SEQUENCE [LARGE SCALE GENOMIC DNA]</scope>
    <source>
        <strain evidence="3">C18/9</strain>
    </source>
</reference>
<keyword evidence="3" id="KW-1185">Reference proteome</keyword>
<evidence type="ECO:0000256" key="1">
    <source>
        <dbReference type="SAM" id="SignalP"/>
    </source>
</evidence>
<proteinExistence type="predicted"/>
<keyword evidence="1" id="KW-0732">Signal</keyword>
<protein>
    <recommendedName>
        <fullName evidence="4">Sorting nexin/Vps5-like C-terminal domain-containing protein</fullName>
    </recommendedName>
</protein>
<accession>A0A284S2E7</accession>
<feature type="chain" id="PRO_5012763807" description="Sorting nexin/Vps5-like C-terminal domain-containing protein" evidence="1">
    <location>
        <begin position="33"/>
        <end position="428"/>
    </location>
</feature>
<sequence>MGTKARNATKKGLFRIRLDHLLLALSIPSSSCLQTVMEDSLMLDTTTSESPAAMVVDGRQHPSSPSTCSPSQHVPGALISPIPSHVDFSFIPHTKMNPMSLALALSRRRSLACILEDPKSASLPLEKRTKDSLYPPGRLESDDDLSIHISKVQVVEESAQTAAHRLGEVKAQVDELLIAPEAQELRIAWADHARLVDELDTLPRTFDDVVASRIASCLVDDHRIRDAREHAQAEMADATTCSQSISDELSRRREQQQRAILDRVARRLQEDSSVRLTEIHSQLPPLQNRLSQLREGMDASVKTAAEDYFQCEKFIRQRNATGSVNTMQASLDKKFTQFADQCLKEEAAMEANLEHALSKAIASEKGCSDVIDVSQDVIQDKKKRAAQEKDAHAARLADKITRYRETHGRVEVSNEGSFDNVQVHDQVV</sequence>
<feature type="signal peptide" evidence="1">
    <location>
        <begin position="1"/>
        <end position="32"/>
    </location>
</feature>
<dbReference type="EMBL" id="FUEG01000027">
    <property type="protein sequence ID" value="SJL15203.1"/>
    <property type="molecule type" value="Genomic_DNA"/>
</dbReference>
<name>A0A284S2E7_ARMOS</name>